<gene>
    <name evidence="1" type="ORF">RDB_LOCUS108600</name>
    <name evidence="2" type="ORF">RDB_LOCUS94518</name>
</gene>
<dbReference type="EMBL" id="CAJMWZ010005925">
    <property type="protein sequence ID" value="CAE6512795.1"/>
    <property type="molecule type" value="Genomic_DNA"/>
</dbReference>
<evidence type="ECO:0008006" key="4">
    <source>
        <dbReference type="Google" id="ProtNLM"/>
    </source>
</evidence>
<organism evidence="2 3">
    <name type="scientific">Rhizoctonia solani</name>
    <dbReference type="NCBI Taxonomy" id="456999"/>
    <lineage>
        <taxon>Eukaryota</taxon>
        <taxon>Fungi</taxon>
        <taxon>Dikarya</taxon>
        <taxon>Basidiomycota</taxon>
        <taxon>Agaricomycotina</taxon>
        <taxon>Agaricomycetes</taxon>
        <taxon>Cantharellales</taxon>
        <taxon>Ceratobasidiaceae</taxon>
        <taxon>Rhizoctonia</taxon>
    </lineage>
</organism>
<name>A0A8H3HZ97_9AGAM</name>
<proteinExistence type="predicted"/>
<protein>
    <recommendedName>
        <fullName evidence="4">BTB domain-containing protein</fullName>
    </recommendedName>
</protein>
<evidence type="ECO:0000313" key="2">
    <source>
        <dbReference type="EMBL" id="CAE7156564.1"/>
    </source>
</evidence>
<dbReference type="InterPro" id="IPR011333">
    <property type="entry name" value="SKP1/BTB/POZ_sf"/>
</dbReference>
<dbReference type="Gene3D" id="3.30.710.10">
    <property type="entry name" value="Potassium Channel Kv1.1, Chain A"/>
    <property type="match status" value="1"/>
</dbReference>
<dbReference type="AlphaFoldDB" id="A0A8H3HZ97"/>
<dbReference type="InterPro" id="IPR013320">
    <property type="entry name" value="ConA-like_dom_sf"/>
</dbReference>
<dbReference type="OrthoDB" id="3250004at2759"/>
<dbReference type="SUPFAM" id="SSF54695">
    <property type="entry name" value="POZ domain"/>
    <property type="match status" value="1"/>
</dbReference>
<evidence type="ECO:0000313" key="3">
    <source>
        <dbReference type="Proteomes" id="UP000663827"/>
    </source>
</evidence>
<comment type="caution">
    <text evidence="2">The sequence shown here is derived from an EMBL/GenBank/DDBJ whole genome shotgun (WGS) entry which is preliminary data.</text>
</comment>
<sequence length="364" mass="41208">MSAGLTIIVRGETFTLSEDQIKFEESSLFTKFIDNHSETPRPPMQSSRNPRLFALIVDYLCGYEILPIHDANIPHGMTQETVLKNLKADAVYYELRKLVELIQQQSIAPISAKPQIAPDKPKESSVNPRTSPFFHFPGRLTSRFRYWDDSPTSFVEFPVSIDLMKSFTITLWYRYVRTGDEAGRYTVLSFDVPSTPHELLQISISPGGEFRFELGVRATRDNSSLVPSNLIDTDYDRLTLGPSDTGAPLHIWTHLAFVQQIDDSGDVGGRTLYLDGKELLKSSGNNHIYNPAPSQTRMALMRGCWDHQRTNGFVGQIEDVASSSVIDEIHCVKDELASRSSKEKMPLDHGWTKDLEDWDFDPVY</sequence>
<dbReference type="Proteomes" id="UP000663850">
    <property type="component" value="Unassembled WGS sequence"/>
</dbReference>
<reference evidence="2" key="1">
    <citation type="submission" date="2021-01" db="EMBL/GenBank/DDBJ databases">
        <authorList>
            <person name="Kaushik A."/>
        </authorList>
    </citation>
    <scope>NUCLEOTIDE SEQUENCE</scope>
    <source>
        <strain evidence="2">AG5</strain>
        <strain evidence="1">Type strain: AG8-Rh-89/</strain>
    </source>
</reference>
<dbReference type="EMBL" id="CAJNJQ010001963">
    <property type="protein sequence ID" value="CAE7156564.1"/>
    <property type="molecule type" value="Genomic_DNA"/>
</dbReference>
<evidence type="ECO:0000313" key="1">
    <source>
        <dbReference type="EMBL" id="CAE6512795.1"/>
    </source>
</evidence>
<accession>A0A8H3HZ97</accession>
<dbReference type="SUPFAM" id="SSF49899">
    <property type="entry name" value="Concanavalin A-like lectins/glucanases"/>
    <property type="match status" value="1"/>
</dbReference>
<dbReference type="Proteomes" id="UP000663827">
    <property type="component" value="Unassembled WGS sequence"/>
</dbReference>
<dbReference type="Gene3D" id="2.60.120.200">
    <property type="match status" value="1"/>
</dbReference>